<dbReference type="AlphaFoldDB" id="A0A5P2G4F3"/>
<keyword evidence="4" id="KW-1185">Reference proteome</keyword>
<protein>
    <submittedName>
        <fullName evidence="3">Universal stress protein</fullName>
    </submittedName>
</protein>
<reference evidence="3 4" key="1">
    <citation type="submission" date="2019-09" db="EMBL/GenBank/DDBJ databases">
        <title>Complete genome sequence of Arachidicoccus sp. B3-10 isolated from apple orchard soil.</title>
        <authorList>
            <person name="Kim H.S."/>
            <person name="Han K.-I."/>
            <person name="Suh M.K."/>
            <person name="Lee K.C."/>
            <person name="Eom M.K."/>
            <person name="Kim J.-S."/>
            <person name="Kang S.W."/>
            <person name="Sin Y."/>
            <person name="Lee J.-S."/>
        </authorList>
    </citation>
    <scope>NUCLEOTIDE SEQUENCE [LARGE SCALE GENOMIC DNA]</scope>
    <source>
        <strain evidence="3 4">B3-10</strain>
    </source>
</reference>
<feature type="domain" description="UspA" evidence="2">
    <location>
        <begin position="3"/>
        <end position="145"/>
    </location>
</feature>
<dbReference type="SUPFAM" id="SSF52402">
    <property type="entry name" value="Adenine nucleotide alpha hydrolases-like"/>
    <property type="match status" value="2"/>
</dbReference>
<sequence>MKKSILLPTDFTELAYHAADYAINLAKQINISEIIIYHAWQAPVTIDAGYSNANLMNGEELREISDENLNSFAEKIQKIAGDSIQIIKEIEYSPVASGVEDICEKHDVAYVVMSVSGSGKFVEKVIGSNAVTTAKNSTIPVIIVPANYHFQPIKNIALSCDYKEIKSTIPITPIKTILNETTAKLFVVNVDVTRELSDQDLEDANKMLHESFESTDPEFHILEEDNFVDAINNFSKENDIDLIIAVPKKKGFFETLFKGSRTTELAFNSKTPILVVH</sequence>
<dbReference type="KEGG" id="arac:E0W69_013150"/>
<dbReference type="CDD" id="cd00293">
    <property type="entry name" value="USP-like"/>
    <property type="match status" value="1"/>
</dbReference>
<accession>A0A5P2G4F3</accession>
<dbReference type="InterPro" id="IPR006015">
    <property type="entry name" value="Universal_stress_UspA"/>
</dbReference>
<dbReference type="PANTHER" id="PTHR46268:SF6">
    <property type="entry name" value="UNIVERSAL STRESS PROTEIN UP12"/>
    <property type="match status" value="1"/>
</dbReference>
<dbReference type="RefSeq" id="WP_131330511.1">
    <property type="nucleotide sequence ID" value="NZ_CP044016.1"/>
</dbReference>
<dbReference type="PRINTS" id="PR01438">
    <property type="entry name" value="UNVRSLSTRESS"/>
</dbReference>
<name>A0A5P2G4F3_9BACT</name>
<evidence type="ECO:0000256" key="1">
    <source>
        <dbReference type="ARBA" id="ARBA00008791"/>
    </source>
</evidence>
<organism evidence="3 4">
    <name type="scientific">Rhizosphaericola mali</name>
    <dbReference type="NCBI Taxonomy" id="2545455"/>
    <lineage>
        <taxon>Bacteria</taxon>
        <taxon>Pseudomonadati</taxon>
        <taxon>Bacteroidota</taxon>
        <taxon>Chitinophagia</taxon>
        <taxon>Chitinophagales</taxon>
        <taxon>Chitinophagaceae</taxon>
        <taxon>Rhizosphaericola</taxon>
    </lineage>
</organism>
<gene>
    <name evidence="3" type="ORF">E0W69_013150</name>
</gene>
<dbReference type="PANTHER" id="PTHR46268">
    <property type="entry name" value="STRESS RESPONSE PROTEIN NHAX"/>
    <property type="match status" value="1"/>
</dbReference>
<dbReference type="Pfam" id="PF00582">
    <property type="entry name" value="Usp"/>
    <property type="match status" value="2"/>
</dbReference>
<evidence type="ECO:0000313" key="3">
    <source>
        <dbReference type="EMBL" id="QES89568.1"/>
    </source>
</evidence>
<evidence type="ECO:0000313" key="4">
    <source>
        <dbReference type="Proteomes" id="UP000292424"/>
    </source>
</evidence>
<proteinExistence type="inferred from homology"/>
<dbReference type="InterPro" id="IPR006016">
    <property type="entry name" value="UspA"/>
</dbReference>
<comment type="similarity">
    <text evidence="1">Belongs to the universal stress protein A family.</text>
</comment>
<dbReference type="EMBL" id="CP044016">
    <property type="protein sequence ID" value="QES89568.1"/>
    <property type="molecule type" value="Genomic_DNA"/>
</dbReference>
<dbReference type="Gene3D" id="3.40.50.620">
    <property type="entry name" value="HUPs"/>
    <property type="match status" value="2"/>
</dbReference>
<evidence type="ECO:0000259" key="2">
    <source>
        <dbReference type="Pfam" id="PF00582"/>
    </source>
</evidence>
<feature type="domain" description="UspA" evidence="2">
    <location>
        <begin position="198"/>
        <end position="277"/>
    </location>
</feature>
<dbReference type="Proteomes" id="UP000292424">
    <property type="component" value="Chromosome"/>
</dbReference>
<dbReference type="InterPro" id="IPR014729">
    <property type="entry name" value="Rossmann-like_a/b/a_fold"/>
</dbReference>
<dbReference type="OrthoDB" id="9788959at2"/>